<evidence type="ECO:0000256" key="8">
    <source>
        <dbReference type="ARBA" id="ARBA00037998"/>
    </source>
</evidence>
<feature type="transmembrane region" description="Helical" evidence="9">
    <location>
        <begin position="272"/>
        <end position="291"/>
    </location>
</feature>
<feature type="transmembrane region" description="Helical" evidence="9">
    <location>
        <begin position="148"/>
        <end position="168"/>
    </location>
</feature>
<comment type="similarity">
    <text evidence="8">Belongs to the binding-protein-dependent transport system permease family. LivHM subfamily.</text>
</comment>
<dbReference type="GO" id="GO:0006865">
    <property type="term" value="P:amino acid transport"/>
    <property type="evidence" value="ECO:0007669"/>
    <property type="project" value="UniProtKB-KW"/>
</dbReference>
<evidence type="ECO:0000256" key="9">
    <source>
        <dbReference type="SAM" id="Phobius"/>
    </source>
</evidence>
<keyword evidence="3" id="KW-1003">Cell membrane</keyword>
<evidence type="ECO:0000313" key="10">
    <source>
        <dbReference type="EMBL" id="TMI72407.1"/>
    </source>
</evidence>
<dbReference type="PANTHER" id="PTHR11795">
    <property type="entry name" value="BRANCHED-CHAIN AMINO ACID TRANSPORT SYSTEM PERMEASE PROTEIN LIVH"/>
    <property type="match status" value="1"/>
</dbReference>
<evidence type="ECO:0000256" key="4">
    <source>
        <dbReference type="ARBA" id="ARBA00022692"/>
    </source>
</evidence>
<keyword evidence="6 9" id="KW-1133">Transmembrane helix</keyword>
<dbReference type="CDD" id="cd06582">
    <property type="entry name" value="TM_PBP1_LivH_like"/>
    <property type="match status" value="1"/>
</dbReference>
<feature type="transmembrane region" description="Helical" evidence="9">
    <location>
        <begin position="103"/>
        <end position="121"/>
    </location>
</feature>
<keyword evidence="5" id="KW-0029">Amino-acid transport</keyword>
<evidence type="ECO:0000256" key="5">
    <source>
        <dbReference type="ARBA" id="ARBA00022970"/>
    </source>
</evidence>
<feature type="transmembrane region" description="Helical" evidence="9">
    <location>
        <begin position="221"/>
        <end position="242"/>
    </location>
</feature>
<feature type="transmembrane region" description="Helical" evidence="9">
    <location>
        <begin position="37"/>
        <end position="54"/>
    </location>
</feature>
<evidence type="ECO:0000256" key="3">
    <source>
        <dbReference type="ARBA" id="ARBA00022475"/>
    </source>
</evidence>
<proteinExistence type="inferred from homology"/>
<gene>
    <name evidence="10" type="ORF">E6H05_11300</name>
</gene>
<evidence type="ECO:0000256" key="1">
    <source>
        <dbReference type="ARBA" id="ARBA00004651"/>
    </source>
</evidence>
<keyword evidence="4 9" id="KW-0812">Transmembrane</keyword>
<accession>A0A537IMI9</accession>
<dbReference type="GO" id="GO:0022857">
    <property type="term" value="F:transmembrane transporter activity"/>
    <property type="evidence" value="ECO:0007669"/>
    <property type="project" value="InterPro"/>
</dbReference>
<feature type="transmembrane region" description="Helical" evidence="9">
    <location>
        <begin position="12"/>
        <end position="30"/>
    </location>
</feature>
<organism evidence="10 11">
    <name type="scientific">Candidatus Segetimicrobium genomatis</name>
    <dbReference type="NCBI Taxonomy" id="2569760"/>
    <lineage>
        <taxon>Bacteria</taxon>
        <taxon>Bacillati</taxon>
        <taxon>Candidatus Sysuimicrobiota</taxon>
        <taxon>Candidatus Sysuimicrobiia</taxon>
        <taxon>Candidatus Sysuimicrobiales</taxon>
        <taxon>Candidatus Segetimicrobiaceae</taxon>
        <taxon>Candidatus Segetimicrobium</taxon>
    </lineage>
</organism>
<evidence type="ECO:0000256" key="6">
    <source>
        <dbReference type="ARBA" id="ARBA00022989"/>
    </source>
</evidence>
<keyword evidence="2" id="KW-0813">Transport</keyword>
<feature type="transmembrane region" description="Helical" evidence="9">
    <location>
        <begin position="66"/>
        <end position="91"/>
    </location>
</feature>
<feature type="transmembrane region" description="Helical" evidence="9">
    <location>
        <begin position="189"/>
        <end position="215"/>
    </location>
</feature>
<sequence length="293" mass="30535">MDVLLAQLLNSLLYAAVLFLIAGGLSLIYGVMRIVNLAHGSLFALGAYVMAWGVSRVAGASGAEPAYLIVLLPVAAAAVGATGAVVEPLFLRPLYARAEEYQLLLTFGLLLILEDAMRYVWGATPLTVSPLWASFGSLHVLGATYPRYNVVVILLGLAAAILLWAFVFKTRFGVMLRATSQNRRMAAALGINVSAVYVQAFALGCVMAGLAGAVIVPIQGAVLGMGVDALILAFVVVVIGGLGSLEGALVGALIVGLVRTIAIQYFPELELAVLYLIAAVVLITRPAGLLGRA</sequence>
<dbReference type="EMBL" id="VBAP01000089">
    <property type="protein sequence ID" value="TMI72407.1"/>
    <property type="molecule type" value="Genomic_DNA"/>
</dbReference>
<dbReference type="InterPro" id="IPR001851">
    <property type="entry name" value="ABC_transp_permease"/>
</dbReference>
<comment type="caution">
    <text evidence="10">The sequence shown here is derived from an EMBL/GenBank/DDBJ whole genome shotgun (WGS) entry which is preliminary data.</text>
</comment>
<feature type="transmembrane region" description="Helical" evidence="9">
    <location>
        <begin position="249"/>
        <end position="266"/>
    </location>
</feature>
<dbReference type="InterPro" id="IPR052157">
    <property type="entry name" value="BCAA_transport_permease"/>
</dbReference>
<comment type="subcellular location">
    <subcellularLocation>
        <location evidence="1">Cell membrane</location>
        <topology evidence="1">Multi-pass membrane protein</topology>
    </subcellularLocation>
</comment>
<name>A0A537IMI9_9BACT</name>
<keyword evidence="7 9" id="KW-0472">Membrane</keyword>
<dbReference type="Proteomes" id="UP000318834">
    <property type="component" value="Unassembled WGS sequence"/>
</dbReference>
<protein>
    <submittedName>
        <fullName evidence="10">Branched-chain amino acid ABC transporter permease</fullName>
    </submittedName>
</protein>
<dbReference type="Pfam" id="PF02653">
    <property type="entry name" value="BPD_transp_2"/>
    <property type="match status" value="1"/>
</dbReference>
<dbReference type="AlphaFoldDB" id="A0A537IMI9"/>
<dbReference type="GO" id="GO:0005886">
    <property type="term" value="C:plasma membrane"/>
    <property type="evidence" value="ECO:0007669"/>
    <property type="project" value="UniProtKB-SubCell"/>
</dbReference>
<evidence type="ECO:0000256" key="2">
    <source>
        <dbReference type="ARBA" id="ARBA00022448"/>
    </source>
</evidence>
<evidence type="ECO:0000313" key="11">
    <source>
        <dbReference type="Proteomes" id="UP000318834"/>
    </source>
</evidence>
<reference evidence="10 11" key="1">
    <citation type="journal article" date="2019" name="Nat. Microbiol.">
        <title>Mediterranean grassland soil C-N compound turnover is dependent on rainfall and depth, and is mediated by genomically divergent microorganisms.</title>
        <authorList>
            <person name="Diamond S."/>
            <person name="Andeer P.F."/>
            <person name="Li Z."/>
            <person name="Crits-Christoph A."/>
            <person name="Burstein D."/>
            <person name="Anantharaman K."/>
            <person name="Lane K.R."/>
            <person name="Thomas B.C."/>
            <person name="Pan C."/>
            <person name="Northen T.R."/>
            <person name="Banfield J.F."/>
        </authorList>
    </citation>
    <scope>NUCLEOTIDE SEQUENCE [LARGE SCALE GENOMIC DNA]</scope>
    <source>
        <strain evidence="10">NP_8</strain>
    </source>
</reference>
<evidence type="ECO:0000256" key="7">
    <source>
        <dbReference type="ARBA" id="ARBA00023136"/>
    </source>
</evidence>
<dbReference type="PANTHER" id="PTHR11795:SF442">
    <property type="entry name" value="ABC TRANSPORTER ATP-BINDING PROTEIN"/>
    <property type="match status" value="1"/>
</dbReference>